<evidence type="ECO:0000256" key="2">
    <source>
        <dbReference type="SAM" id="MobiDB-lite"/>
    </source>
</evidence>
<dbReference type="Proteomes" id="UP000287615">
    <property type="component" value="Unassembled WGS sequence"/>
</dbReference>
<accession>A0A3S3QX73</accession>
<keyword evidence="1" id="KW-0175">Coiled coil</keyword>
<dbReference type="EMBL" id="MTKR01000089">
    <property type="protein sequence ID" value="RWX50367.1"/>
    <property type="molecule type" value="Genomic_DNA"/>
</dbReference>
<feature type="region of interest" description="Disordered" evidence="2">
    <location>
        <begin position="274"/>
        <end position="295"/>
    </location>
</feature>
<gene>
    <name evidence="3" type="ORF">VU00_10892</name>
</gene>
<proteinExistence type="predicted"/>
<evidence type="ECO:0000256" key="1">
    <source>
        <dbReference type="SAM" id="Coils"/>
    </source>
</evidence>
<organism evidence="3 4">
    <name type="scientific">Candidatus Electrothrix marina</name>
    <dbReference type="NCBI Taxonomy" id="1859130"/>
    <lineage>
        <taxon>Bacteria</taxon>
        <taxon>Pseudomonadati</taxon>
        <taxon>Thermodesulfobacteriota</taxon>
        <taxon>Desulfobulbia</taxon>
        <taxon>Desulfobulbales</taxon>
        <taxon>Desulfobulbaceae</taxon>
        <taxon>Candidatus Electrothrix</taxon>
    </lineage>
</organism>
<evidence type="ECO:0000313" key="4">
    <source>
        <dbReference type="Proteomes" id="UP000287615"/>
    </source>
</evidence>
<comment type="caution">
    <text evidence="3">The sequence shown here is derived from an EMBL/GenBank/DDBJ whole genome shotgun (WGS) entry which is preliminary data.</text>
</comment>
<name>A0A3S3QX73_9BACT</name>
<protein>
    <submittedName>
        <fullName evidence="3">Uncharacterized protein</fullName>
    </submittedName>
</protein>
<reference evidence="3 4" key="1">
    <citation type="submission" date="2017-01" db="EMBL/GenBank/DDBJ databases">
        <title>The cable genome- insights into the physiology and evolution of filamentous bacteria capable of sulfide oxidation via long distance electron transfer.</title>
        <authorList>
            <person name="Schreiber L."/>
            <person name="Bjerg J.T."/>
            <person name="Boggild A."/>
            <person name="Van De Vossenberg J."/>
            <person name="Meysman F."/>
            <person name="Nielsen L.P."/>
            <person name="Schramm A."/>
            <person name="Kjeldsen K.U."/>
        </authorList>
    </citation>
    <scope>NUCLEOTIDE SEQUENCE [LARGE SCALE GENOMIC DNA]</scope>
    <source>
        <strain evidence="3">A3</strain>
    </source>
</reference>
<sequence length="295" mass="32880">MMNNFLNKNSLIGALIILLLLTSWWGQSKTGANKQLTRDKEAVEVQLVDAKTKSADIHQALQEKTAALTDAEEELGKAETKIQRLAKEFSEKKSALTTLNKEERILLEKINELELALKNAKDQQAQTGSEHQQNVQETNAAHNEALAKLKKAEARIAQLEKELTELKAQAEARVAELKARTETRTEKLRAQTEAQIAQLRKKQDEAATETESLRAQVIGFEKVVEERNAALAEVGSDLQSCKLNTKVLLSKITEQENAQQGMAEKMHLMVQDLSEEAAAHKDTTPVQEELPAQKK</sequence>
<feature type="coiled-coil region" evidence="1">
    <location>
        <begin position="33"/>
        <end position="216"/>
    </location>
</feature>
<evidence type="ECO:0000313" key="3">
    <source>
        <dbReference type="EMBL" id="RWX50367.1"/>
    </source>
</evidence>
<dbReference type="AlphaFoldDB" id="A0A3S3QX73"/>